<feature type="compositionally biased region" description="Polar residues" evidence="2">
    <location>
        <begin position="63"/>
        <end position="74"/>
    </location>
</feature>
<accession>A0A5C7AP97</accession>
<evidence type="ECO:0000313" key="3">
    <source>
        <dbReference type="EMBL" id="TXE10181.1"/>
    </source>
</evidence>
<feature type="coiled-coil region" evidence="1">
    <location>
        <begin position="14"/>
        <end position="45"/>
    </location>
</feature>
<dbReference type="OrthoDB" id="9786892at2"/>
<reference evidence="4" key="1">
    <citation type="submission" date="2019-08" db="EMBL/GenBank/DDBJ databases">
        <title>Seonamhaeicola sediminis sp. nov., isolated from marine sediment.</title>
        <authorList>
            <person name="Cao W.R."/>
        </authorList>
    </citation>
    <scope>NUCLEOTIDE SEQUENCE [LARGE SCALE GENOMIC DNA]</scope>
    <source>
        <strain evidence="4">Gy8</strain>
    </source>
</reference>
<organism evidence="3 4">
    <name type="scientific">Seonamhaeicola algicola</name>
    <dbReference type="NCBI Taxonomy" id="1719036"/>
    <lineage>
        <taxon>Bacteria</taxon>
        <taxon>Pseudomonadati</taxon>
        <taxon>Bacteroidota</taxon>
        <taxon>Flavobacteriia</taxon>
        <taxon>Flavobacteriales</taxon>
        <taxon>Flavobacteriaceae</taxon>
    </lineage>
</organism>
<sequence>MAESYYELEPEDPLTKEETKVLKALEKLNNTKAETNSAFNETQNANRFAQAYKTIAPPEDYEPQTSNLNGTDSYTGGYKEKYKNKQSPELNEDLLSKFNKANDVLKKQTGKTNNANSTIGFSLKDRTKQHIPIPVYLCEENGKIVVTITVNAAGNVIDAYVNNASTSNNACLIEHALDYAKQSTFSADAAKPSQIGTITFNFIGKN</sequence>
<protein>
    <recommendedName>
        <fullName evidence="5">TonB family protein</fullName>
    </recommendedName>
</protein>
<evidence type="ECO:0008006" key="5">
    <source>
        <dbReference type="Google" id="ProtNLM"/>
    </source>
</evidence>
<evidence type="ECO:0000313" key="4">
    <source>
        <dbReference type="Proteomes" id="UP000321790"/>
    </source>
</evidence>
<proteinExistence type="predicted"/>
<keyword evidence="4" id="KW-1185">Reference proteome</keyword>
<feature type="region of interest" description="Disordered" evidence="2">
    <location>
        <begin position="58"/>
        <end position="77"/>
    </location>
</feature>
<gene>
    <name evidence="3" type="ORF">FUA26_08925</name>
</gene>
<dbReference type="EMBL" id="VOSC01000025">
    <property type="protein sequence ID" value="TXE10181.1"/>
    <property type="molecule type" value="Genomic_DNA"/>
</dbReference>
<keyword evidence="1" id="KW-0175">Coiled coil</keyword>
<comment type="caution">
    <text evidence="3">The sequence shown here is derived from an EMBL/GenBank/DDBJ whole genome shotgun (WGS) entry which is preliminary data.</text>
</comment>
<name>A0A5C7AP97_9FLAO</name>
<evidence type="ECO:0000256" key="2">
    <source>
        <dbReference type="SAM" id="MobiDB-lite"/>
    </source>
</evidence>
<dbReference type="AlphaFoldDB" id="A0A5C7AP97"/>
<dbReference type="Proteomes" id="UP000321790">
    <property type="component" value="Unassembled WGS sequence"/>
</dbReference>
<evidence type="ECO:0000256" key="1">
    <source>
        <dbReference type="SAM" id="Coils"/>
    </source>
</evidence>